<evidence type="ECO:0000256" key="1">
    <source>
        <dbReference type="SAM" id="SignalP"/>
    </source>
</evidence>
<dbReference type="Proteomes" id="UP000290365">
    <property type="component" value="Chromosome"/>
</dbReference>
<dbReference type="RefSeq" id="WP_129885779.1">
    <property type="nucleotide sequence ID" value="NZ_CP035758.1"/>
</dbReference>
<evidence type="ECO:0008006" key="4">
    <source>
        <dbReference type="Google" id="ProtNLM"/>
    </source>
</evidence>
<keyword evidence="3" id="KW-1185">Reference proteome</keyword>
<dbReference type="PROSITE" id="PS51257">
    <property type="entry name" value="PROKAR_LIPOPROTEIN"/>
    <property type="match status" value="1"/>
</dbReference>
<feature type="signal peptide" evidence="1">
    <location>
        <begin position="1"/>
        <end position="20"/>
    </location>
</feature>
<sequence length="69" mass="7618">MKKICLAVAVLSLSSCGSYHKDGTSWAQTYDDYVGCNKEAQNQERALESQCMAKLGYENSQTIPAKQPK</sequence>
<dbReference type="EMBL" id="CP035758">
    <property type="protein sequence ID" value="QBD75180.1"/>
    <property type="molecule type" value="Genomic_DNA"/>
</dbReference>
<evidence type="ECO:0000313" key="3">
    <source>
        <dbReference type="Proteomes" id="UP000290365"/>
    </source>
</evidence>
<accession>A0A4P6JJR4</accession>
<proteinExistence type="predicted"/>
<organism evidence="2 3">
    <name type="scientific">Ktedonosporobacter rubrisoli</name>
    <dbReference type="NCBI Taxonomy" id="2509675"/>
    <lineage>
        <taxon>Bacteria</taxon>
        <taxon>Bacillati</taxon>
        <taxon>Chloroflexota</taxon>
        <taxon>Ktedonobacteria</taxon>
        <taxon>Ktedonobacterales</taxon>
        <taxon>Ktedonosporobacteraceae</taxon>
        <taxon>Ktedonosporobacter</taxon>
    </lineage>
</organism>
<gene>
    <name evidence="2" type="ORF">EPA93_03900</name>
</gene>
<reference evidence="2 3" key="1">
    <citation type="submission" date="2019-01" db="EMBL/GenBank/DDBJ databases">
        <title>Ktedonosporobacter rubrisoli SCAWS-G2.</title>
        <authorList>
            <person name="Huang Y."/>
            <person name="Yan B."/>
        </authorList>
    </citation>
    <scope>NUCLEOTIDE SEQUENCE [LARGE SCALE GENOMIC DNA]</scope>
    <source>
        <strain evidence="2 3">SCAWS-G2</strain>
    </source>
</reference>
<dbReference type="KEGG" id="kbs:EPA93_03900"/>
<keyword evidence="1" id="KW-0732">Signal</keyword>
<protein>
    <recommendedName>
        <fullName evidence="4">EexN family lipoprotein</fullName>
    </recommendedName>
</protein>
<dbReference type="AlphaFoldDB" id="A0A4P6JJR4"/>
<name>A0A4P6JJR4_KTERU</name>
<evidence type="ECO:0000313" key="2">
    <source>
        <dbReference type="EMBL" id="QBD75180.1"/>
    </source>
</evidence>
<feature type="chain" id="PRO_5020709191" description="EexN family lipoprotein" evidence="1">
    <location>
        <begin position="21"/>
        <end position="69"/>
    </location>
</feature>